<keyword evidence="3" id="KW-1185">Reference proteome</keyword>
<dbReference type="BioCyc" id="JESP1508404:G14D9-9267-MONOMER"/>
<protein>
    <submittedName>
        <fullName evidence="2">Uncharacterized protein</fullName>
    </submittedName>
</protein>
<organism evidence="2 3">
    <name type="scientific">Jeotgalibacillus malaysiensis</name>
    <dbReference type="NCBI Taxonomy" id="1508404"/>
    <lineage>
        <taxon>Bacteria</taxon>
        <taxon>Bacillati</taxon>
        <taxon>Bacillota</taxon>
        <taxon>Bacilli</taxon>
        <taxon>Bacillales</taxon>
        <taxon>Caryophanaceae</taxon>
        <taxon>Jeotgalibacillus</taxon>
    </lineage>
</organism>
<keyword evidence="1" id="KW-0812">Transmembrane</keyword>
<keyword evidence="1" id="KW-0472">Membrane</keyword>
<evidence type="ECO:0000256" key="1">
    <source>
        <dbReference type="SAM" id="Phobius"/>
    </source>
</evidence>
<keyword evidence="1" id="KW-1133">Transmembrane helix</keyword>
<dbReference type="KEGG" id="jeo:JMA_00820"/>
<accession>A0A0B5AN43</accession>
<evidence type="ECO:0000313" key="2">
    <source>
        <dbReference type="EMBL" id="AJD89399.1"/>
    </source>
</evidence>
<name>A0A0B5AN43_9BACL</name>
<dbReference type="OrthoDB" id="2390171at2"/>
<dbReference type="AlphaFoldDB" id="A0A0B5AN43"/>
<sequence>MDIIGLVAVVMVFSVPLTAILTSHFRKQTRSKHEMIDKQLELEKLKHENYMLETEKLRLELDLRQGIKMEDDYKRLS</sequence>
<dbReference type="HOGENOM" id="CLU_196846_0_0_9"/>
<dbReference type="Proteomes" id="UP000031449">
    <property type="component" value="Chromosome"/>
</dbReference>
<evidence type="ECO:0000313" key="3">
    <source>
        <dbReference type="Proteomes" id="UP000031449"/>
    </source>
</evidence>
<feature type="transmembrane region" description="Helical" evidence="1">
    <location>
        <begin position="6"/>
        <end position="25"/>
    </location>
</feature>
<proteinExistence type="predicted"/>
<dbReference type="STRING" id="1508404.JMA_00820"/>
<reference evidence="2 3" key="1">
    <citation type="submission" date="2014-08" db="EMBL/GenBank/DDBJ databases">
        <title>Complete genome of a marine bacteria Jeotgalibacillus malaysiensis.</title>
        <authorList>
            <person name="Yaakop A.S."/>
            <person name="Chan K.-G."/>
            <person name="Goh K.M."/>
        </authorList>
    </citation>
    <scope>NUCLEOTIDE SEQUENCE [LARGE SCALE GENOMIC DNA]</scope>
    <source>
        <strain evidence="2 3">D5</strain>
    </source>
</reference>
<dbReference type="EMBL" id="CP009416">
    <property type="protein sequence ID" value="AJD89399.1"/>
    <property type="molecule type" value="Genomic_DNA"/>
</dbReference>
<gene>
    <name evidence="2" type="ORF">JMA_00820</name>
</gene>